<feature type="compositionally biased region" description="Basic and acidic residues" evidence="1">
    <location>
        <begin position="295"/>
        <end position="339"/>
    </location>
</feature>
<sequence>MSFLKKLTKEFDELKANFKDEPKTEPTYPQQPSHDQQRGYDQQPPYGNQQNDGQQPHYERQSNYGQQPQYASQPGYGYQSGYGPHPSYGQQPPYGSQQGYGQQPAMQAGPPQQPYGAPYGQQSPVQARPPVENPPPLLAGWIMQWDPARQRGFYVENATGRSQWELPGQGASYGASPYDTNRGYDQHQYNQQGYQAGAPGYDPRGASGPYGPGMGGHMSGYPPAAAEQVPEKKDHTKRNIALGAAAGVAGGALLYNALDDDSDEEHRAAPPQGPDAGYGAGGYGQQPGMDAPLPTHDEDGHYVDAGDRESVEEAREDVLDAQEEVREASSESDRESAREDLEEAQEEYRDEYEETYD</sequence>
<dbReference type="SUPFAM" id="SSF51045">
    <property type="entry name" value="WW domain"/>
    <property type="match status" value="1"/>
</dbReference>
<organism evidence="3 4">
    <name type="scientific">Teratosphaeria nubilosa</name>
    <dbReference type="NCBI Taxonomy" id="161662"/>
    <lineage>
        <taxon>Eukaryota</taxon>
        <taxon>Fungi</taxon>
        <taxon>Dikarya</taxon>
        <taxon>Ascomycota</taxon>
        <taxon>Pezizomycotina</taxon>
        <taxon>Dothideomycetes</taxon>
        <taxon>Dothideomycetidae</taxon>
        <taxon>Mycosphaerellales</taxon>
        <taxon>Teratosphaeriaceae</taxon>
        <taxon>Teratosphaeria</taxon>
    </lineage>
</organism>
<feature type="compositionally biased region" description="Polar residues" evidence="1">
    <location>
        <begin position="45"/>
        <end position="54"/>
    </location>
</feature>
<feature type="compositionally biased region" description="Acidic residues" evidence="1">
    <location>
        <begin position="340"/>
        <end position="357"/>
    </location>
</feature>
<evidence type="ECO:0000313" key="4">
    <source>
        <dbReference type="Proteomes" id="UP000799436"/>
    </source>
</evidence>
<dbReference type="Gene3D" id="2.20.70.10">
    <property type="match status" value="1"/>
</dbReference>
<keyword evidence="4" id="KW-1185">Reference proteome</keyword>
<accession>A0A6G1KW46</accession>
<gene>
    <name evidence="3" type="ORF">EJ03DRAFT_13588</name>
</gene>
<dbReference type="PROSITE" id="PS50020">
    <property type="entry name" value="WW_DOMAIN_2"/>
    <property type="match status" value="1"/>
</dbReference>
<dbReference type="OrthoDB" id="2367685at2759"/>
<protein>
    <recommendedName>
        <fullName evidence="2">WW domain-containing protein</fullName>
    </recommendedName>
</protein>
<dbReference type="InterPro" id="IPR001202">
    <property type="entry name" value="WW_dom"/>
</dbReference>
<feature type="domain" description="WW" evidence="2">
    <location>
        <begin position="135"/>
        <end position="169"/>
    </location>
</feature>
<evidence type="ECO:0000313" key="3">
    <source>
        <dbReference type="EMBL" id="KAF2764845.1"/>
    </source>
</evidence>
<dbReference type="InterPro" id="IPR036020">
    <property type="entry name" value="WW_dom_sf"/>
</dbReference>
<dbReference type="Proteomes" id="UP000799436">
    <property type="component" value="Unassembled WGS sequence"/>
</dbReference>
<evidence type="ECO:0000256" key="1">
    <source>
        <dbReference type="SAM" id="MobiDB-lite"/>
    </source>
</evidence>
<feature type="compositionally biased region" description="Gly residues" evidence="1">
    <location>
        <begin position="208"/>
        <end position="218"/>
    </location>
</feature>
<feature type="region of interest" description="Disordered" evidence="1">
    <location>
        <begin position="15"/>
        <end position="138"/>
    </location>
</feature>
<reference evidence="3" key="1">
    <citation type="journal article" date="2020" name="Stud. Mycol.">
        <title>101 Dothideomycetes genomes: a test case for predicting lifestyles and emergence of pathogens.</title>
        <authorList>
            <person name="Haridas S."/>
            <person name="Albert R."/>
            <person name="Binder M."/>
            <person name="Bloem J."/>
            <person name="Labutti K."/>
            <person name="Salamov A."/>
            <person name="Andreopoulos B."/>
            <person name="Baker S."/>
            <person name="Barry K."/>
            <person name="Bills G."/>
            <person name="Bluhm B."/>
            <person name="Cannon C."/>
            <person name="Castanera R."/>
            <person name="Culley D."/>
            <person name="Daum C."/>
            <person name="Ezra D."/>
            <person name="Gonzalez J."/>
            <person name="Henrissat B."/>
            <person name="Kuo A."/>
            <person name="Liang C."/>
            <person name="Lipzen A."/>
            <person name="Lutzoni F."/>
            <person name="Magnuson J."/>
            <person name="Mondo S."/>
            <person name="Nolan M."/>
            <person name="Ohm R."/>
            <person name="Pangilinan J."/>
            <person name="Park H.-J."/>
            <person name="Ramirez L."/>
            <person name="Alfaro M."/>
            <person name="Sun H."/>
            <person name="Tritt A."/>
            <person name="Yoshinaga Y."/>
            <person name="Zwiers L.-H."/>
            <person name="Turgeon B."/>
            <person name="Goodwin S."/>
            <person name="Spatafora J."/>
            <person name="Crous P."/>
            <person name="Grigoriev I."/>
        </authorList>
    </citation>
    <scope>NUCLEOTIDE SEQUENCE</scope>
    <source>
        <strain evidence="3">CBS 116005</strain>
    </source>
</reference>
<dbReference type="CDD" id="cd00201">
    <property type="entry name" value="WW"/>
    <property type="match status" value="1"/>
</dbReference>
<evidence type="ECO:0000259" key="2">
    <source>
        <dbReference type="PROSITE" id="PS50020"/>
    </source>
</evidence>
<dbReference type="EMBL" id="ML995908">
    <property type="protein sequence ID" value="KAF2764845.1"/>
    <property type="molecule type" value="Genomic_DNA"/>
</dbReference>
<name>A0A6G1KW46_9PEZI</name>
<dbReference type="SMART" id="SM00456">
    <property type="entry name" value="WW"/>
    <property type="match status" value="1"/>
</dbReference>
<feature type="region of interest" description="Disordered" evidence="1">
    <location>
        <begin position="256"/>
        <end position="357"/>
    </location>
</feature>
<feature type="compositionally biased region" description="Low complexity" evidence="1">
    <location>
        <begin position="64"/>
        <end position="122"/>
    </location>
</feature>
<dbReference type="AlphaFoldDB" id="A0A6G1KW46"/>
<dbReference type="Pfam" id="PF00397">
    <property type="entry name" value="WW"/>
    <property type="match status" value="1"/>
</dbReference>
<feature type="compositionally biased region" description="Basic and acidic residues" evidence="1">
    <location>
        <begin position="15"/>
        <end position="24"/>
    </location>
</feature>
<proteinExistence type="predicted"/>
<feature type="compositionally biased region" description="Gly residues" evidence="1">
    <location>
        <begin position="276"/>
        <end position="285"/>
    </location>
</feature>
<feature type="region of interest" description="Disordered" evidence="1">
    <location>
        <begin position="164"/>
        <end position="235"/>
    </location>
</feature>
<dbReference type="PROSITE" id="PS01159">
    <property type="entry name" value="WW_DOMAIN_1"/>
    <property type="match status" value="1"/>
</dbReference>